<protein>
    <submittedName>
        <fullName evidence="1">Uncharacterized protein</fullName>
    </submittedName>
</protein>
<comment type="caution">
    <text evidence="1">The sequence shown here is derived from an EMBL/GenBank/DDBJ whole genome shotgun (WGS) entry which is preliminary data.</text>
</comment>
<keyword evidence="2" id="KW-1185">Reference proteome</keyword>
<name>A0A662YMD4_ACIRT</name>
<accession>A0A662YMD4</accession>
<dbReference type="EMBL" id="SCEB01001020">
    <property type="protein sequence ID" value="RXM97592.1"/>
    <property type="molecule type" value="Genomic_DNA"/>
</dbReference>
<dbReference type="AlphaFoldDB" id="A0A662YMD4"/>
<gene>
    <name evidence="1" type="ORF">EOD39_14231</name>
</gene>
<evidence type="ECO:0000313" key="2">
    <source>
        <dbReference type="Proteomes" id="UP000289886"/>
    </source>
</evidence>
<evidence type="ECO:0000313" key="1">
    <source>
        <dbReference type="EMBL" id="RXM97592.1"/>
    </source>
</evidence>
<organism evidence="1 2">
    <name type="scientific">Acipenser ruthenus</name>
    <name type="common">Sterlet sturgeon</name>
    <dbReference type="NCBI Taxonomy" id="7906"/>
    <lineage>
        <taxon>Eukaryota</taxon>
        <taxon>Metazoa</taxon>
        <taxon>Chordata</taxon>
        <taxon>Craniata</taxon>
        <taxon>Vertebrata</taxon>
        <taxon>Euteleostomi</taxon>
        <taxon>Actinopterygii</taxon>
        <taxon>Chondrostei</taxon>
        <taxon>Acipenseriformes</taxon>
        <taxon>Acipenseridae</taxon>
        <taxon>Acipenser</taxon>
    </lineage>
</organism>
<dbReference type="Proteomes" id="UP000289886">
    <property type="component" value="Unassembled WGS sequence"/>
</dbReference>
<reference evidence="1 2" key="1">
    <citation type="submission" date="2019-01" db="EMBL/GenBank/DDBJ databases">
        <title>Draft Genome and Complete Hox-Cluster Characterization of the Sterlet Sturgeon (Acipenser ruthenus).</title>
        <authorList>
            <person name="Wei Q."/>
        </authorList>
    </citation>
    <scope>NUCLEOTIDE SEQUENCE [LARGE SCALE GENOMIC DNA]</scope>
    <source>
        <strain evidence="1">WHYD16114868_AA</strain>
        <tissue evidence="1">Blood</tissue>
    </source>
</reference>
<sequence length="116" mass="13138">MQARKKYILLAFCASWLLVFYFGGAQIRLLNYVSRRKSEECITLCGLYSDHDASTQRVENALLTGWFAFQGWAGSDTVLLKKLVTGEGWRCFHPSSRGALQFYSQACLISLERDSA</sequence>
<proteinExistence type="predicted"/>